<dbReference type="Gene3D" id="2.40.70.10">
    <property type="entry name" value="Acid Proteases"/>
    <property type="match status" value="1"/>
</dbReference>
<dbReference type="PROSITE" id="PS51767">
    <property type="entry name" value="PEPTIDASE_A1"/>
    <property type="match status" value="1"/>
</dbReference>
<evidence type="ECO:0000313" key="9">
    <source>
        <dbReference type="Proteomes" id="UP001642464"/>
    </source>
</evidence>
<dbReference type="SUPFAM" id="SSF50630">
    <property type="entry name" value="Acid proteases"/>
    <property type="match status" value="1"/>
</dbReference>
<dbReference type="PANTHER" id="PTHR47966">
    <property type="entry name" value="BETA-SITE APP-CLEAVING ENZYME, ISOFORM A-RELATED"/>
    <property type="match status" value="1"/>
</dbReference>
<keyword evidence="9" id="KW-1185">Reference proteome</keyword>
<sequence>MSVIALRYLRSRNATGNTLLSSTEQLTDVSNTQYLGKISVGTPGQSLEVIFDTGSSDLWLRGDVFAAADSSSFVDLEAEASVVYGGQVPLQGKLVQETITLCDARCSSQSMLLVPAGSMPSVVADGVLGLAMPGLSHTGMTFLQHLEGQGIDRFAFALSGPDAESFFILGMPGTDWYQTSSLRWTPSSSPDRWWSFQGELVVKKHAILSGEFLLDSGTSFIAVSSSMQERLLRRMLPEEVQQLPEGLPVILGDTFLRSVLAIFDGGKFGTPRIGLARRTTGSLSTTERWNQPPTLPEFVLLFLALAMAFLTLTFRCCRSERPVKTESVSSEYRALRAESSSSESSSSEKRRRKKKKAEADRRQTAPPMFAVGVVLLVLSPSAARSPVAELPLRLTGDWEIPRGDKCIAEDGRAVAFGRQLEGMGRLGDGDMTPTGGLNVVSVDNVEFKQCCDFRFVLRHVWRMIGQKGELEVAHAGCLDRTYWQCCQVNDNHDEGGLPWYNKGVLYIRVRSRRSGRNYHIKLLQGSALNWWGETLAEHAGKPKLSRSFPRFDISINTGAGLLWPSGYALAQVLAELSEEENLNEAMTFLDVGAGTGLASMVALLRGWRVLSTDLLAESHRQRVLSATATFGNGTAGRFRTGELDIFNPDTWPAATFQVIGATLFRSFEDLHHLAFRRLVSKCLAPRGVALYTFNFPEYLTQEVKEMMPRFLGLGEDKLEGSLLRQEGPRWVPIEDLDEIRSALYLVAFRHATA</sequence>
<dbReference type="InterPro" id="IPR001461">
    <property type="entry name" value="Aspartic_peptidase_A1"/>
</dbReference>
<keyword evidence="3 5" id="KW-0064">Aspartyl protease</keyword>
<comment type="caution">
    <text evidence="8">The sequence shown here is derived from an EMBL/GenBank/DDBJ whole genome shotgun (WGS) entry which is preliminary data.</text>
</comment>
<dbReference type="CDD" id="cd05471">
    <property type="entry name" value="pepsin_like"/>
    <property type="match status" value="1"/>
</dbReference>
<evidence type="ECO:0000313" key="8">
    <source>
        <dbReference type="EMBL" id="CAK9034615.1"/>
    </source>
</evidence>
<dbReference type="InterPro" id="IPR021109">
    <property type="entry name" value="Peptidase_aspartic_dom_sf"/>
</dbReference>
<dbReference type="Proteomes" id="UP001642464">
    <property type="component" value="Unassembled WGS sequence"/>
</dbReference>
<feature type="compositionally biased region" description="Low complexity" evidence="6">
    <location>
        <begin position="329"/>
        <end position="345"/>
    </location>
</feature>
<dbReference type="Gene3D" id="3.40.50.150">
    <property type="entry name" value="Vaccinia Virus protein VP39"/>
    <property type="match status" value="1"/>
</dbReference>
<dbReference type="InterPro" id="IPR001969">
    <property type="entry name" value="Aspartic_peptidase_AS"/>
</dbReference>
<name>A0ABP0L622_9DINO</name>
<dbReference type="PRINTS" id="PR00792">
    <property type="entry name" value="PEPSIN"/>
</dbReference>
<accession>A0ABP0L622</accession>
<protein>
    <submittedName>
        <fullName evidence="8">Pepsin-2B (Pepsin IIB)</fullName>
    </submittedName>
</protein>
<dbReference type="CDD" id="cd02440">
    <property type="entry name" value="AdoMet_MTases"/>
    <property type="match status" value="1"/>
</dbReference>
<gene>
    <name evidence="8" type="ORF">SCF082_LOCUS20931</name>
</gene>
<dbReference type="InterPro" id="IPR034164">
    <property type="entry name" value="Pepsin-like_dom"/>
</dbReference>
<organism evidence="8 9">
    <name type="scientific">Durusdinium trenchii</name>
    <dbReference type="NCBI Taxonomy" id="1381693"/>
    <lineage>
        <taxon>Eukaryota</taxon>
        <taxon>Sar</taxon>
        <taxon>Alveolata</taxon>
        <taxon>Dinophyceae</taxon>
        <taxon>Suessiales</taxon>
        <taxon>Symbiodiniaceae</taxon>
        <taxon>Durusdinium</taxon>
    </lineage>
</organism>
<evidence type="ECO:0000256" key="3">
    <source>
        <dbReference type="ARBA" id="ARBA00022750"/>
    </source>
</evidence>
<feature type="region of interest" description="Disordered" evidence="6">
    <location>
        <begin position="328"/>
        <end position="362"/>
    </location>
</feature>
<keyword evidence="2 5" id="KW-0645">Protease</keyword>
<evidence type="ECO:0000256" key="1">
    <source>
        <dbReference type="ARBA" id="ARBA00007447"/>
    </source>
</evidence>
<dbReference type="EMBL" id="CAXAMM010014780">
    <property type="protein sequence ID" value="CAK9034615.1"/>
    <property type="molecule type" value="Genomic_DNA"/>
</dbReference>
<reference evidence="8 9" key="1">
    <citation type="submission" date="2024-02" db="EMBL/GenBank/DDBJ databases">
        <authorList>
            <person name="Chen Y."/>
            <person name="Shah S."/>
            <person name="Dougan E. K."/>
            <person name="Thang M."/>
            <person name="Chan C."/>
        </authorList>
    </citation>
    <scope>NUCLEOTIDE SEQUENCE [LARGE SCALE GENOMIC DNA]</scope>
</reference>
<dbReference type="PROSITE" id="PS00141">
    <property type="entry name" value="ASP_PROTEASE"/>
    <property type="match status" value="2"/>
</dbReference>
<evidence type="ECO:0000259" key="7">
    <source>
        <dbReference type="PROSITE" id="PS51767"/>
    </source>
</evidence>
<evidence type="ECO:0000256" key="2">
    <source>
        <dbReference type="ARBA" id="ARBA00022670"/>
    </source>
</evidence>
<dbReference type="SUPFAM" id="SSF53335">
    <property type="entry name" value="S-adenosyl-L-methionine-dependent methyltransferases"/>
    <property type="match status" value="1"/>
</dbReference>
<keyword evidence="4 5" id="KW-0378">Hydrolase</keyword>
<dbReference type="InterPro" id="IPR033121">
    <property type="entry name" value="PEPTIDASE_A1"/>
</dbReference>
<evidence type="ECO:0000256" key="4">
    <source>
        <dbReference type="ARBA" id="ARBA00022801"/>
    </source>
</evidence>
<evidence type="ECO:0000256" key="5">
    <source>
        <dbReference type="RuleBase" id="RU000454"/>
    </source>
</evidence>
<feature type="domain" description="Peptidase A1" evidence="7">
    <location>
        <begin position="34"/>
        <end position="326"/>
    </location>
</feature>
<dbReference type="Pfam" id="PF00026">
    <property type="entry name" value="Asp"/>
    <property type="match status" value="1"/>
</dbReference>
<dbReference type="InterPro" id="IPR029063">
    <property type="entry name" value="SAM-dependent_MTases_sf"/>
</dbReference>
<proteinExistence type="inferred from homology"/>
<comment type="similarity">
    <text evidence="1 5">Belongs to the peptidase A1 family.</text>
</comment>
<evidence type="ECO:0000256" key="6">
    <source>
        <dbReference type="SAM" id="MobiDB-lite"/>
    </source>
</evidence>
<dbReference type="PANTHER" id="PTHR47966:SF51">
    <property type="entry name" value="BETA-SITE APP-CLEAVING ENZYME, ISOFORM A-RELATED"/>
    <property type="match status" value="1"/>
</dbReference>